<dbReference type="EMBL" id="JASCZI010060694">
    <property type="protein sequence ID" value="MED6135345.1"/>
    <property type="molecule type" value="Genomic_DNA"/>
</dbReference>
<reference evidence="1 2" key="1">
    <citation type="journal article" date="2023" name="Plants (Basel)">
        <title>Bridging the Gap: Combining Genomics and Transcriptomics Approaches to Understand Stylosanthes scabra, an Orphan Legume from the Brazilian Caatinga.</title>
        <authorList>
            <person name="Ferreira-Neto J.R.C."/>
            <person name="da Silva M.D."/>
            <person name="Binneck E."/>
            <person name="de Melo N.F."/>
            <person name="da Silva R.H."/>
            <person name="de Melo A.L.T.M."/>
            <person name="Pandolfi V."/>
            <person name="Bustamante F.O."/>
            <person name="Brasileiro-Vidal A.C."/>
            <person name="Benko-Iseppon A.M."/>
        </authorList>
    </citation>
    <scope>NUCLEOTIDE SEQUENCE [LARGE SCALE GENOMIC DNA]</scope>
    <source>
        <tissue evidence="1">Leaves</tissue>
    </source>
</reference>
<dbReference type="Proteomes" id="UP001341840">
    <property type="component" value="Unassembled WGS sequence"/>
</dbReference>
<name>A0ABU6SGD1_9FABA</name>
<accession>A0ABU6SGD1</accession>
<evidence type="ECO:0000313" key="2">
    <source>
        <dbReference type="Proteomes" id="UP001341840"/>
    </source>
</evidence>
<organism evidence="1 2">
    <name type="scientific">Stylosanthes scabra</name>
    <dbReference type="NCBI Taxonomy" id="79078"/>
    <lineage>
        <taxon>Eukaryota</taxon>
        <taxon>Viridiplantae</taxon>
        <taxon>Streptophyta</taxon>
        <taxon>Embryophyta</taxon>
        <taxon>Tracheophyta</taxon>
        <taxon>Spermatophyta</taxon>
        <taxon>Magnoliopsida</taxon>
        <taxon>eudicotyledons</taxon>
        <taxon>Gunneridae</taxon>
        <taxon>Pentapetalae</taxon>
        <taxon>rosids</taxon>
        <taxon>fabids</taxon>
        <taxon>Fabales</taxon>
        <taxon>Fabaceae</taxon>
        <taxon>Papilionoideae</taxon>
        <taxon>50 kb inversion clade</taxon>
        <taxon>dalbergioids sensu lato</taxon>
        <taxon>Dalbergieae</taxon>
        <taxon>Pterocarpus clade</taxon>
        <taxon>Stylosanthes</taxon>
    </lineage>
</organism>
<sequence>MGRNGVKSVTAIRTPLLARVPPSSSNLKLLIADSHHACTAGEFIPVTRIYSSPSWDQYLTIVCGDRAARTLLDGATGQRRALKAMVDSNGRRRCWESDLVDAGGKLLDGAAETALRDEDWVTESGGRRWHGISENR</sequence>
<keyword evidence="2" id="KW-1185">Reference proteome</keyword>
<gene>
    <name evidence="1" type="ORF">PIB30_045606</name>
</gene>
<protein>
    <submittedName>
        <fullName evidence="1">Uncharacterized protein</fullName>
    </submittedName>
</protein>
<proteinExistence type="predicted"/>
<comment type="caution">
    <text evidence="1">The sequence shown here is derived from an EMBL/GenBank/DDBJ whole genome shotgun (WGS) entry which is preliminary data.</text>
</comment>
<evidence type="ECO:0000313" key="1">
    <source>
        <dbReference type="EMBL" id="MED6135345.1"/>
    </source>
</evidence>